<evidence type="ECO:0000256" key="3">
    <source>
        <dbReference type="SAM" id="MobiDB-lite"/>
    </source>
</evidence>
<keyword evidence="2" id="KW-0067">ATP-binding</keyword>
<gene>
    <name evidence="6" type="ORF">RW095_28330</name>
</gene>
<dbReference type="Pfam" id="PF13191">
    <property type="entry name" value="AAA_16"/>
    <property type="match status" value="1"/>
</dbReference>
<dbReference type="Pfam" id="PF00211">
    <property type="entry name" value="Guanylate_cyc"/>
    <property type="match status" value="1"/>
</dbReference>
<dbReference type="Gene3D" id="1.25.40.10">
    <property type="entry name" value="Tetratricopeptide repeat domain"/>
    <property type="match status" value="1"/>
</dbReference>
<sequence length="1234" mass="135544">MEWARTCMDKSRQHADHSSRRQSRVLTMKDDLTTWLVQIGLGGHATKFASQGIDWDVLGDLSEGDLKELGLTLGDRKRLAKGLAARSESHARSLDRSKEPADSSSPAARETAVAERRQLTVMFVDLIDSTALAERFDPEDMRRLLGIYHQVCASVIEVHEGHIALYIGDGLLVYFGYPNAHEDDAVRAVLSALAVVSALREANDRIELEHGVRLQMRIGIETGLVVAGAIGAGSTRDHQAIVGEAPIIAARLQSVAPPDAIVVGPATQRLIEGSFLLEDLGWQELKGITGPVRVQRVVAQTDAIDRFEVRAVYGITPLVGRAAELDMIRQRWKQSVDGEMRCVVLSGEPGIGKSRVLRAFGDGISGDNHAVVSLHCSSYYCNSPFWPVLRWLRRAFGLGPDAPDSSDLDRLEAAIARLRLDADETLLVLTTLLGIPAGGRHQAIDASSPSFKRRTLDVLVAIIEKSTQVQPVLVIVEDAHWIDPSSLEFVRLVLERLVATPLLLLLTARPEFEPGWIYPHLVQVNLDRLSRRDCIAMIERLANGKRLPPFVLDQIVSKTDGVPLFVEELTKAVLQGELLRDAGTSYELKGTPQTIAIPDTLQGSLLSRLDRLEPAVKETAQIAATVGREFGRKLLGLIASRSENDLQETLDRLIEAEIILPASVKPGEGDVYLFRHALIQEIAYQSLLLARRRQYHALIAAALEDHYPEVVSRQPELIAQNFAAADLPDRAIGYWQRAGEQALAGAAYDEAIAHAQRGLELISRCSYSNQDRAAHLVPLLLTRGGAEIRLARREAIATFRQAAQVAREQNLSSFLVQAALGFDTAETFLEGSGKASLSLLEEALGLIGTEESVERCRLLSRLVRTVHMTGAGEQADELVLEAVALARRLNDLPSLFDALACDMMHIGARPLPADKFPERANVLQELSQIAEDLGDAHTIGHACARCLAGYLEIGAVERFESALERYRQIATSGQHFVDKWCVTGAQAMRAILVGDFPVAEHKARESLKMAQSVDAKLATGVYGMQMFSIRREQGRLAEVAPLFKRFVDEHSEDAAWRPGLMLICSDLGFDAQARDNLERLAESESSIPVDSKRLVTLTYLAEVAARLHDVGRAEQIYARLLPFRDQVVTVPVFTLCCGSAARHLGMLAGTLGDWSVAEEHFEYALCMDERLRAPPWLAHSRHEFALMLAARNRIEDRARAQDLLAAAATAASELKMFALVERIRAAGTSTGLTH</sequence>
<name>A0ABZ0EUZ2_9BURK</name>
<dbReference type="Gene3D" id="1.10.150.50">
    <property type="entry name" value="Transcription Factor, Ets-1"/>
    <property type="match status" value="1"/>
</dbReference>
<evidence type="ECO:0000259" key="5">
    <source>
        <dbReference type="PROSITE" id="PS50125"/>
    </source>
</evidence>
<dbReference type="Gene3D" id="3.30.70.1230">
    <property type="entry name" value="Nucleotide cyclase"/>
    <property type="match status" value="1"/>
</dbReference>
<dbReference type="SUPFAM" id="SSF52540">
    <property type="entry name" value="P-loop containing nucleoside triphosphate hydrolases"/>
    <property type="match status" value="1"/>
</dbReference>
<dbReference type="InterPro" id="IPR027417">
    <property type="entry name" value="P-loop_NTPase"/>
</dbReference>
<evidence type="ECO:0000313" key="6">
    <source>
        <dbReference type="EMBL" id="WOD20107.1"/>
    </source>
</evidence>
<dbReference type="InterPro" id="IPR029787">
    <property type="entry name" value="Nucleotide_cyclase"/>
</dbReference>
<dbReference type="InterPro" id="IPR013761">
    <property type="entry name" value="SAM/pointed_sf"/>
</dbReference>
<accession>A0ABZ0EUZ2</accession>
<dbReference type="SUPFAM" id="SSF55073">
    <property type="entry name" value="Nucleotide cyclase"/>
    <property type="match status" value="1"/>
</dbReference>
<evidence type="ECO:0000313" key="7">
    <source>
        <dbReference type="Proteomes" id="UP001302652"/>
    </source>
</evidence>
<dbReference type="PANTHER" id="PTHR16305:SF28">
    <property type="entry name" value="GUANYLATE CYCLASE DOMAIN-CONTAINING PROTEIN"/>
    <property type="match status" value="1"/>
</dbReference>
<dbReference type="InterPro" id="IPR001660">
    <property type="entry name" value="SAM"/>
</dbReference>
<dbReference type="Pfam" id="PF00536">
    <property type="entry name" value="SAM_1"/>
    <property type="match status" value="1"/>
</dbReference>
<evidence type="ECO:0000256" key="1">
    <source>
        <dbReference type="ARBA" id="ARBA00022741"/>
    </source>
</evidence>
<keyword evidence="7" id="KW-1185">Reference proteome</keyword>
<keyword evidence="1" id="KW-0547">Nucleotide-binding</keyword>
<feature type="region of interest" description="Disordered" evidence="3">
    <location>
        <begin position="1"/>
        <end position="22"/>
    </location>
</feature>
<feature type="region of interest" description="Disordered" evidence="3">
    <location>
        <begin position="88"/>
        <end position="110"/>
    </location>
</feature>
<evidence type="ECO:0000259" key="4">
    <source>
        <dbReference type="PROSITE" id="PS50105"/>
    </source>
</evidence>
<dbReference type="SUPFAM" id="SSF47769">
    <property type="entry name" value="SAM/Pointed domain"/>
    <property type="match status" value="1"/>
</dbReference>
<dbReference type="InterPro" id="IPR011990">
    <property type="entry name" value="TPR-like_helical_dom_sf"/>
</dbReference>
<dbReference type="CDD" id="cd07302">
    <property type="entry name" value="CHD"/>
    <property type="match status" value="1"/>
</dbReference>
<feature type="domain" description="SAM" evidence="4">
    <location>
        <begin position="27"/>
        <end position="72"/>
    </location>
</feature>
<dbReference type="CDD" id="cd09487">
    <property type="entry name" value="SAM_superfamily"/>
    <property type="match status" value="1"/>
</dbReference>
<dbReference type="PANTHER" id="PTHR16305">
    <property type="entry name" value="TESTICULAR SOLUBLE ADENYLYL CYCLASE"/>
    <property type="match status" value="1"/>
</dbReference>
<dbReference type="PROSITE" id="PS50125">
    <property type="entry name" value="GUANYLATE_CYCLASE_2"/>
    <property type="match status" value="1"/>
</dbReference>
<dbReference type="Proteomes" id="UP001302652">
    <property type="component" value="Chromosome 1"/>
</dbReference>
<protein>
    <submittedName>
        <fullName evidence="6">Adenylate/guanylate cyclase domain-containing protein</fullName>
    </submittedName>
</protein>
<dbReference type="EMBL" id="CP136513">
    <property type="protein sequence ID" value="WOD20107.1"/>
    <property type="molecule type" value="Genomic_DNA"/>
</dbReference>
<dbReference type="InterPro" id="IPR041664">
    <property type="entry name" value="AAA_16"/>
</dbReference>
<dbReference type="SMART" id="SM00044">
    <property type="entry name" value="CYCc"/>
    <property type="match status" value="1"/>
</dbReference>
<dbReference type="SUPFAM" id="SSF48452">
    <property type="entry name" value="TPR-like"/>
    <property type="match status" value="1"/>
</dbReference>
<feature type="compositionally biased region" description="Basic and acidic residues" evidence="3">
    <location>
        <begin position="7"/>
        <end position="19"/>
    </location>
</feature>
<dbReference type="SMART" id="SM00454">
    <property type="entry name" value="SAM"/>
    <property type="match status" value="1"/>
</dbReference>
<dbReference type="InterPro" id="IPR001054">
    <property type="entry name" value="A/G_cyclase"/>
</dbReference>
<dbReference type="PROSITE" id="PS50105">
    <property type="entry name" value="SAM_DOMAIN"/>
    <property type="match status" value="1"/>
</dbReference>
<reference evidence="6 7" key="1">
    <citation type="submission" date="2023-10" db="EMBL/GenBank/DDBJ databases">
        <title>Surface-active antibiotics is a multifunctional adaptation for post-fire microbes.</title>
        <authorList>
            <person name="Liu M.D."/>
            <person name="Du Y."/>
            <person name="Koupaei S.K."/>
            <person name="Kim N.R."/>
            <person name="Zhang W."/>
            <person name="Traxler M.F."/>
        </authorList>
    </citation>
    <scope>NUCLEOTIDE SEQUENCE [LARGE SCALE GENOMIC DNA]</scope>
    <source>
        <strain evidence="6 7">F3</strain>
    </source>
</reference>
<organism evidence="6 7">
    <name type="scientific">Paraburkholderia kirstenboschensis</name>
    <dbReference type="NCBI Taxonomy" id="1245436"/>
    <lineage>
        <taxon>Bacteria</taxon>
        <taxon>Pseudomonadati</taxon>
        <taxon>Pseudomonadota</taxon>
        <taxon>Betaproteobacteria</taxon>
        <taxon>Burkholderiales</taxon>
        <taxon>Burkholderiaceae</taxon>
        <taxon>Paraburkholderia</taxon>
    </lineage>
</organism>
<proteinExistence type="predicted"/>
<feature type="compositionally biased region" description="Basic and acidic residues" evidence="3">
    <location>
        <begin position="88"/>
        <end position="101"/>
    </location>
</feature>
<evidence type="ECO:0000256" key="2">
    <source>
        <dbReference type="ARBA" id="ARBA00022840"/>
    </source>
</evidence>
<feature type="domain" description="Guanylate cyclase" evidence="5">
    <location>
        <begin position="120"/>
        <end position="253"/>
    </location>
</feature>